<keyword evidence="9" id="KW-0119">Carbohydrate metabolism</keyword>
<evidence type="ECO:0000256" key="8">
    <source>
        <dbReference type="ARBA" id="ARBA00023136"/>
    </source>
</evidence>
<evidence type="ECO:0000313" key="14">
    <source>
        <dbReference type="EMBL" id="TFK31165.1"/>
    </source>
</evidence>
<evidence type="ECO:0000256" key="6">
    <source>
        <dbReference type="ARBA" id="ARBA00022729"/>
    </source>
</evidence>
<sequence length="260" mass="29199">MLLFYILAFSLLIITSTFALPHNLEERQQRAQVITRCTVPNTEALTFDDGPCKYIYDVIKALKDSNATGTFFFNGNNWGCIYGQEDAKRVKYAYEQKQQIASHTWAHKNLTTLSADQNVLEAFERITGAVPAFMRPPYGNYNTRVLDVAGIRKQTVVTWDFDSGDSTGASVTKQKSLYDAVVKKHPSTILSLAHEVHGKKFRMIVSYEVLPYAIKKLRGAGYKLVSVSEYLGKPAHQRVGKPSTRTMSSCFCNAMSIFVD</sequence>
<dbReference type="SUPFAM" id="SSF88713">
    <property type="entry name" value="Glycoside hydrolase/deacetylase"/>
    <property type="match status" value="1"/>
</dbReference>
<keyword evidence="15" id="KW-1185">Reference proteome</keyword>
<keyword evidence="10" id="KW-0449">Lipoprotein</keyword>
<dbReference type="EMBL" id="ML213855">
    <property type="protein sequence ID" value="TFK31165.1"/>
    <property type="molecule type" value="Genomic_DNA"/>
</dbReference>
<evidence type="ECO:0000256" key="1">
    <source>
        <dbReference type="ARBA" id="ARBA00001941"/>
    </source>
</evidence>
<keyword evidence="6 12" id="KW-0732">Signal</keyword>
<evidence type="ECO:0000256" key="10">
    <source>
        <dbReference type="ARBA" id="ARBA00023288"/>
    </source>
</evidence>
<keyword evidence="7" id="KW-0378">Hydrolase</keyword>
<dbReference type="GO" id="GO:0046872">
    <property type="term" value="F:metal ion binding"/>
    <property type="evidence" value="ECO:0007669"/>
    <property type="project" value="UniProtKB-KW"/>
</dbReference>
<feature type="signal peptide" evidence="12">
    <location>
        <begin position="1"/>
        <end position="19"/>
    </location>
</feature>
<accession>A0A5C3LET8</accession>
<dbReference type="PANTHER" id="PTHR46471">
    <property type="entry name" value="CHITIN DEACETYLASE"/>
    <property type="match status" value="1"/>
</dbReference>
<dbReference type="GO" id="GO:0098552">
    <property type="term" value="C:side of membrane"/>
    <property type="evidence" value="ECO:0007669"/>
    <property type="project" value="UniProtKB-KW"/>
</dbReference>
<keyword evidence="4" id="KW-0336">GPI-anchor</keyword>
<keyword evidence="11" id="KW-0961">Cell wall biogenesis/degradation</keyword>
<evidence type="ECO:0000313" key="15">
    <source>
        <dbReference type="Proteomes" id="UP000308652"/>
    </source>
</evidence>
<dbReference type="InterPro" id="IPR002509">
    <property type="entry name" value="NODB_dom"/>
</dbReference>
<gene>
    <name evidence="14" type="ORF">BDQ12DRAFT_660737</name>
</gene>
<evidence type="ECO:0000256" key="11">
    <source>
        <dbReference type="ARBA" id="ARBA00023316"/>
    </source>
</evidence>
<evidence type="ECO:0000256" key="5">
    <source>
        <dbReference type="ARBA" id="ARBA00022723"/>
    </source>
</evidence>
<protein>
    <submittedName>
        <fullName evidence="14">Carbohydrate esterase family 4 protein</fullName>
    </submittedName>
</protein>
<dbReference type="STRING" id="68775.A0A5C3LET8"/>
<dbReference type="Gene3D" id="3.20.20.370">
    <property type="entry name" value="Glycoside hydrolase/deacetylase"/>
    <property type="match status" value="1"/>
</dbReference>
<dbReference type="Pfam" id="PF01522">
    <property type="entry name" value="Polysacc_deac_1"/>
    <property type="match status" value="1"/>
</dbReference>
<comment type="cofactor">
    <cofactor evidence="1">
        <name>Co(2+)</name>
        <dbReference type="ChEBI" id="CHEBI:48828"/>
    </cofactor>
</comment>
<dbReference type="GO" id="GO:0016810">
    <property type="term" value="F:hydrolase activity, acting on carbon-nitrogen (but not peptide) bonds"/>
    <property type="evidence" value="ECO:0007669"/>
    <property type="project" value="InterPro"/>
</dbReference>
<reference evidence="14 15" key="1">
    <citation type="journal article" date="2019" name="Nat. Ecol. Evol.">
        <title>Megaphylogeny resolves global patterns of mushroom evolution.</title>
        <authorList>
            <person name="Varga T."/>
            <person name="Krizsan K."/>
            <person name="Foldi C."/>
            <person name="Dima B."/>
            <person name="Sanchez-Garcia M."/>
            <person name="Sanchez-Ramirez S."/>
            <person name="Szollosi G.J."/>
            <person name="Szarkandi J.G."/>
            <person name="Papp V."/>
            <person name="Albert L."/>
            <person name="Andreopoulos W."/>
            <person name="Angelini C."/>
            <person name="Antonin V."/>
            <person name="Barry K.W."/>
            <person name="Bougher N.L."/>
            <person name="Buchanan P."/>
            <person name="Buyck B."/>
            <person name="Bense V."/>
            <person name="Catcheside P."/>
            <person name="Chovatia M."/>
            <person name="Cooper J."/>
            <person name="Damon W."/>
            <person name="Desjardin D."/>
            <person name="Finy P."/>
            <person name="Geml J."/>
            <person name="Haridas S."/>
            <person name="Hughes K."/>
            <person name="Justo A."/>
            <person name="Karasinski D."/>
            <person name="Kautmanova I."/>
            <person name="Kiss B."/>
            <person name="Kocsube S."/>
            <person name="Kotiranta H."/>
            <person name="LaButti K.M."/>
            <person name="Lechner B.E."/>
            <person name="Liimatainen K."/>
            <person name="Lipzen A."/>
            <person name="Lukacs Z."/>
            <person name="Mihaltcheva S."/>
            <person name="Morgado L.N."/>
            <person name="Niskanen T."/>
            <person name="Noordeloos M.E."/>
            <person name="Ohm R.A."/>
            <person name="Ortiz-Santana B."/>
            <person name="Ovrebo C."/>
            <person name="Racz N."/>
            <person name="Riley R."/>
            <person name="Savchenko A."/>
            <person name="Shiryaev A."/>
            <person name="Soop K."/>
            <person name="Spirin V."/>
            <person name="Szebenyi C."/>
            <person name="Tomsovsky M."/>
            <person name="Tulloss R.E."/>
            <person name="Uehling J."/>
            <person name="Grigoriev I.V."/>
            <person name="Vagvolgyi C."/>
            <person name="Papp T."/>
            <person name="Martin F.M."/>
            <person name="Miettinen O."/>
            <person name="Hibbett D.S."/>
            <person name="Nagy L.G."/>
        </authorList>
    </citation>
    <scope>NUCLEOTIDE SEQUENCE [LARGE SCALE GENOMIC DNA]</scope>
    <source>
        <strain evidence="14 15">CBS 166.37</strain>
    </source>
</reference>
<dbReference type="GO" id="GO:0005975">
    <property type="term" value="P:carbohydrate metabolic process"/>
    <property type="evidence" value="ECO:0007669"/>
    <property type="project" value="InterPro"/>
</dbReference>
<evidence type="ECO:0000256" key="7">
    <source>
        <dbReference type="ARBA" id="ARBA00022801"/>
    </source>
</evidence>
<organism evidence="14 15">
    <name type="scientific">Crucibulum laeve</name>
    <dbReference type="NCBI Taxonomy" id="68775"/>
    <lineage>
        <taxon>Eukaryota</taxon>
        <taxon>Fungi</taxon>
        <taxon>Dikarya</taxon>
        <taxon>Basidiomycota</taxon>
        <taxon>Agaricomycotina</taxon>
        <taxon>Agaricomycetes</taxon>
        <taxon>Agaricomycetidae</taxon>
        <taxon>Agaricales</taxon>
        <taxon>Agaricineae</taxon>
        <taxon>Nidulariaceae</taxon>
        <taxon>Crucibulum</taxon>
    </lineage>
</organism>
<keyword evidence="3" id="KW-1003">Cell membrane</keyword>
<keyword evidence="5" id="KW-0479">Metal-binding</keyword>
<dbReference type="GO" id="GO:0005886">
    <property type="term" value="C:plasma membrane"/>
    <property type="evidence" value="ECO:0007669"/>
    <property type="project" value="UniProtKB-SubCell"/>
</dbReference>
<dbReference type="InterPro" id="IPR011330">
    <property type="entry name" value="Glyco_hydro/deAcase_b/a-brl"/>
</dbReference>
<comment type="subcellular location">
    <subcellularLocation>
        <location evidence="2">Cell membrane</location>
        <topology evidence="2">Lipid-anchor</topology>
        <topology evidence="2">GPI-anchor</topology>
    </subcellularLocation>
</comment>
<dbReference type="Proteomes" id="UP000308652">
    <property type="component" value="Unassembled WGS sequence"/>
</dbReference>
<evidence type="ECO:0000256" key="3">
    <source>
        <dbReference type="ARBA" id="ARBA00022475"/>
    </source>
</evidence>
<keyword evidence="8" id="KW-0472">Membrane</keyword>
<evidence type="ECO:0000256" key="4">
    <source>
        <dbReference type="ARBA" id="ARBA00022622"/>
    </source>
</evidence>
<feature type="domain" description="NodB homology" evidence="13">
    <location>
        <begin position="41"/>
        <end position="225"/>
    </location>
</feature>
<proteinExistence type="predicted"/>
<name>A0A5C3LET8_9AGAR</name>
<evidence type="ECO:0000259" key="13">
    <source>
        <dbReference type="PROSITE" id="PS51677"/>
    </source>
</evidence>
<dbReference type="PROSITE" id="PS51677">
    <property type="entry name" value="NODB"/>
    <property type="match status" value="1"/>
</dbReference>
<evidence type="ECO:0000256" key="9">
    <source>
        <dbReference type="ARBA" id="ARBA00023277"/>
    </source>
</evidence>
<dbReference type="PANTHER" id="PTHR46471:SF2">
    <property type="entry name" value="CHITIN DEACETYLASE-RELATED"/>
    <property type="match status" value="1"/>
</dbReference>
<feature type="chain" id="PRO_5022703284" evidence="12">
    <location>
        <begin position="20"/>
        <end position="260"/>
    </location>
</feature>
<evidence type="ECO:0000256" key="2">
    <source>
        <dbReference type="ARBA" id="ARBA00004609"/>
    </source>
</evidence>
<dbReference type="AlphaFoldDB" id="A0A5C3LET8"/>
<dbReference type="GO" id="GO:0071555">
    <property type="term" value="P:cell wall organization"/>
    <property type="evidence" value="ECO:0007669"/>
    <property type="project" value="UniProtKB-KW"/>
</dbReference>
<dbReference type="OrthoDB" id="2125469at2759"/>
<keyword evidence="4" id="KW-0325">Glycoprotein</keyword>
<evidence type="ECO:0000256" key="12">
    <source>
        <dbReference type="SAM" id="SignalP"/>
    </source>
</evidence>